<dbReference type="Proteomes" id="UP000552241">
    <property type="component" value="Unassembled WGS sequence"/>
</dbReference>
<keyword evidence="3" id="KW-1185">Reference proteome</keyword>
<organism evidence="2 3">
    <name type="scientific">Moheibacter lacus</name>
    <dbReference type="NCBI Taxonomy" id="2745851"/>
    <lineage>
        <taxon>Bacteria</taxon>
        <taxon>Pseudomonadati</taxon>
        <taxon>Bacteroidota</taxon>
        <taxon>Flavobacteriia</taxon>
        <taxon>Flavobacteriales</taxon>
        <taxon>Weeksellaceae</taxon>
        <taxon>Moheibacter</taxon>
    </lineage>
</organism>
<reference evidence="2 3" key="1">
    <citation type="submission" date="2020-07" db="EMBL/GenBank/DDBJ databases">
        <title>Moheibacter lacus sp. nov., a member of the family Flavobacteriaceae isolated from freshwater lake sediment.</title>
        <authorList>
            <person name="Liu Y."/>
        </authorList>
    </citation>
    <scope>NUCLEOTIDE SEQUENCE [LARGE SCALE GENOMIC DNA]</scope>
    <source>
        <strain evidence="2 3">BDHS18</strain>
    </source>
</reference>
<gene>
    <name evidence="2" type="ORF">HU137_07345</name>
</gene>
<dbReference type="RefSeq" id="WP_182043132.1">
    <property type="nucleotide sequence ID" value="NZ_JACDZE010000001.1"/>
</dbReference>
<evidence type="ECO:0000313" key="3">
    <source>
        <dbReference type="Proteomes" id="UP000552241"/>
    </source>
</evidence>
<feature type="chain" id="PRO_5032465865" description="Outer membrane protein beta-barrel domain-containing protein" evidence="1">
    <location>
        <begin position="23"/>
        <end position="172"/>
    </location>
</feature>
<evidence type="ECO:0000256" key="1">
    <source>
        <dbReference type="SAM" id="SignalP"/>
    </source>
</evidence>
<dbReference type="AlphaFoldDB" id="A0A838ZM41"/>
<comment type="caution">
    <text evidence="2">The sequence shown here is derived from an EMBL/GenBank/DDBJ whole genome shotgun (WGS) entry which is preliminary data.</text>
</comment>
<accession>A0A838ZM41</accession>
<keyword evidence="1" id="KW-0732">Signal</keyword>
<proteinExistence type="predicted"/>
<name>A0A838ZM41_9FLAO</name>
<evidence type="ECO:0000313" key="2">
    <source>
        <dbReference type="EMBL" id="MBA5629584.1"/>
    </source>
</evidence>
<feature type="signal peptide" evidence="1">
    <location>
        <begin position="1"/>
        <end position="22"/>
    </location>
</feature>
<evidence type="ECO:0008006" key="4">
    <source>
        <dbReference type="Google" id="ProtNLM"/>
    </source>
</evidence>
<dbReference type="EMBL" id="JACDZE010000001">
    <property type="protein sequence ID" value="MBA5629584.1"/>
    <property type="molecule type" value="Genomic_DNA"/>
</dbReference>
<sequence length="172" mass="18256">MKKLIFSAALAVIGLVSVNAQEGLKAGAHIGVPVGDATNYFGVNFGAEVSYLYPVMENFHVGGIAGVELFPGKEITGTGTKLKGLTLVPIAASAQYDFLEQFFGAVDLGYAFSLNKDYNGGFYFQPKGGWQNEYFQAFAFVKVISSDVDVASPVYGNYSAITTVGVGAAYKF</sequence>
<protein>
    <recommendedName>
        <fullName evidence="4">Outer membrane protein beta-barrel domain-containing protein</fullName>
    </recommendedName>
</protein>